<name>A0A9D4L7V0_DREPO</name>
<dbReference type="EMBL" id="JAIWYP010000003">
    <property type="protein sequence ID" value="KAH3852056.1"/>
    <property type="molecule type" value="Genomic_DNA"/>
</dbReference>
<organism evidence="1 2">
    <name type="scientific">Dreissena polymorpha</name>
    <name type="common">Zebra mussel</name>
    <name type="synonym">Mytilus polymorpha</name>
    <dbReference type="NCBI Taxonomy" id="45954"/>
    <lineage>
        <taxon>Eukaryota</taxon>
        <taxon>Metazoa</taxon>
        <taxon>Spiralia</taxon>
        <taxon>Lophotrochozoa</taxon>
        <taxon>Mollusca</taxon>
        <taxon>Bivalvia</taxon>
        <taxon>Autobranchia</taxon>
        <taxon>Heteroconchia</taxon>
        <taxon>Euheterodonta</taxon>
        <taxon>Imparidentia</taxon>
        <taxon>Neoheterodontei</taxon>
        <taxon>Myida</taxon>
        <taxon>Dreissenoidea</taxon>
        <taxon>Dreissenidae</taxon>
        <taxon>Dreissena</taxon>
    </lineage>
</organism>
<dbReference type="Proteomes" id="UP000828390">
    <property type="component" value="Unassembled WGS sequence"/>
</dbReference>
<sequence>MLNAGNSIRLLGDMTACTNENVKEDLYQNAMEILIQRKRVLQDRPLGQPG</sequence>
<gene>
    <name evidence="1" type="ORF">DPMN_094551</name>
</gene>
<accession>A0A9D4L7V0</accession>
<dbReference type="AlphaFoldDB" id="A0A9D4L7V0"/>
<proteinExistence type="predicted"/>
<evidence type="ECO:0000313" key="2">
    <source>
        <dbReference type="Proteomes" id="UP000828390"/>
    </source>
</evidence>
<comment type="caution">
    <text evidence="1">The sequence shown here is derived from an EMBL/GenBank/DDBJ whole genome shotgun (WGS) entry which is preliminary data.</text>
</comment>
<reference evidence="1" key="2">
    <citation type="submission" date="2020-11" db="EMBL/GenBank/DDBJ databases">
        <authorList>
            <person name="McCartney M.A."/>
            <person name="Auch B."/>
            <person name="Kono T."/>
            <person name="Mallez S."/>
            <person name="Becker A."/>
            <person name="Gohl D.M."/>
            <person name="Silverstein K.A.T."/>
            <person name="Koren S."/>
            <person name="Bechman K.B."/>
            <person name="Herman A."/>
            <person name="Abrahante J.E."/>
            <person name="Garbe J."/>
        </authorList>
    </citation>
    <scope>NUCLEOTIDE SEQUENCE</scope>
    <source>
        <strain evidence="1">Duluth1</strain>
        <tissue evidence="1">Whole animal</tissue>
    </source>
</reference>
<keyword evidence="2" id="KW-1185">Reference proteome</keyword>
<evidence type="ECO:0000313" key="1">
    <source>
        <dbReference type="EMBL" id="KAH3852056.1"/>
    </source>
</evidence>
<reference evidence="1" key="1">
    <citation type="journal article" date="2019" name="bioRxiv">
        <title>The Genome of the Zebra Mussel, Dreissena polymorpha: A Resource for Invasive Species Research.</title>
        <authorList>
            <person name="McCartney M.A."/>
            <person name="Auch B."/>
            <person name="Kono T."/>
            <person name="Mallez S."/>
            <person name="Zhang Y."/>
            <person name="Obille A."/>
            <person name="Becker A."/>
            <person name="Abrahante J.E."/>
            <person name="Garbe J."/>
            <person name="Badalamenti J.P."/>
            <person name="Herman A."/>
            <person name="Mangelson H."/>
            <person name="Liachko I."/>
            <person name="Sullivan S."/>
            <person name="Sone E.D."/>
            <person name="Koren S."/>
            <person name="Silverstein K.A.T."/>
            <person name="Beckman K.B."/>
            <person name="Gohl D.M."/>
        </authorList>
    </citation>
    <scope>NUCLEOTIDE SEQUENCE</scope>
    <source>
        <strain evidence="1">Duluth1</strain>
        <tissue evidence="1">Whole animal</tissue>
    </source>
</reference>
<protein>
    <submittedName>
        <fullName evidence="1">Uncharacterized protein</fullName>
    </submittedName>
</protein>